<dbReference type="InterPro" id="IPR001796">
    <property type="entry name" value="DHFR_dom"/>
</dbReference>
<evidence type="ECO:0000313" key="3">
    <source>
        <dbReference type="Proteomes" id="UP000664288"/>
    </source>
</evidence>
<dbReference type="EMBL" id="JAFMPY010000010">
    <property type="protein sequence ID" value="MBO0904348.1"/>
    <property type="molecule type" value="Genomic_DNA"/>
</dbReference>
<dbReference type="SUPFAM" id="SSF53597">
    <property type="entry name" value="Dihydrofolate reductase-like"/>
    <property type="match status" value="1"/>
</dbReference>
<dbReference type="RefSeq" id="WP_207350983.1">
    <property type="nucleotide sequence ID" value="NZ_JAFMPY010000010.1"/>
</dbReference>
<gene>
    <name evidence="2" type="ORF">J1C47_11905</name>
</gene>
<reference evidence="2 3" key="1">
    <citation type="submission" date="2021-03" db="EMBL/GenBank/DDBJ databases">
        <title>Whole genome sequence of Jiella sp. MQZ13P-4.</title>
        <authorList>
            <person name="Tuo L."/>
        </authorList>
    </citation>
    <scope>NUCLEOTIDE SEQUENCE [LARGE SCALE GENOMIC DNA]</scope>
    <source>
        <strain evidence="2 3">MQZ13P-4</strain>
    </source>
</reference>
<evidence type="ECO:0000313" key="2">
    <source>
        <dbReference type="EMBL" id="MBO0904348.1"/>
    </source>
</evidence>
<organism evidence="2 3">
    <name type="scientific">Jiella sonneratiae</name>
    <dbReference type="NCBI Taxonomy" id="2816856"/>
    <lineage>
        <taxon>Bacteria</taxon>
        <taxon>Pseudomonadati</taxon>
        <taxon>Pseudomonadota</taxon>
        <taxon>Alphaproteobacteria</taxon>
        <taxon>Hyphomicrobiales</taxon>
        <taxon>Aurantimonadaceae</taxon>
        <taxon>Jiella</taxon>
    </lineage>
</organism>
<dbReference type="Proteomes" id="UP000664288">
    <property type="component" value="Unassembled WGS sequence"/>
</dbReference>
<keyword evidence="3" id="KW-1185">Reference proteome</keyword>
<accession>A0ABS3J3V3</accession>
<evidence type="ECO:0000259" key="1">
    <source>
        <dbReference type="Pfam" id="PF00186"/>
    </source>
</evidence>
<name>A0ABS3J3V3_9HYPH</name>
<sequence length="138" mass="15270">MADVRVICAIGRSGQLGLNGGMPWEDRDERAFLEDVERFFDLTRGHVLIAGPKTVASFPDFARRDRTIVTIRSKDDPKEVLARFGDRVVYVGGGPAVWTAYAPFVRHWDINTLPYDGEADTWFDPAWLVAGGSAKASA</sequence>
<protein>
    <submittedName>
        <fullName evidence="2">Dihydrofolate reductase</fullName>
    </submittedName>
</protein>
<dbReference type="InterPro" id="IPR024072">
    <property type="entry name" value="DHFR-like_dom_sf"/>
</dbReference>
<dbReference type="Gene3D" id="3.40.430.10">
    <property type="entry name" value="Dihydrofolate Reductase, subunit A"/>
    <property type="match status" value="1"/>
</dbReference>
<dbReference type="Pfam" id="PF00186">
    <property type="entry name" value="DHFR_1"/>
    <property type="match status" value="1"/>
</dbReference>
<comment type="caution">
    <text evidence="2">The sequence shown here is derived from an EMBL/GenBank/DDBJ whole genome shotgun (WGS) entry which is preliminary data.</text>
</comment>
<feature type="domain" description="DHFR" evidence="1">
    <location>
        <begin position="4"/>
        <end position="124"/>
    </location>
</feature>
<proteinExistence type="predicted"/>